<dbReference type="Proteomes" id="UP001551210">
    <property type="component" value="Unassembled WGS sequence"/>
</dbReference>
<evidence type="ECO:0000256" key="1">
    <source>
        <dbReference type="SAM" id="SignalP"/>
    </source>
</evidence>
<keyword evidence="1" id="KW-0732">Signal</keyword>
<dbReference type="RefSeq" id="WP_359213498.1">
    <property type="nucleotide sequence ID" value="NZ_JBEZAM010000051.1"/>
</dbReference>
<sequence>MKRAIAKMATVSAAAMTMALVPLAGTSYAAGCYGAGCDNRGPVSMGCDADAVTKGSATSRTHSGLRVELRWSPTCQAAWARVTATGEQWWERYGHIEKWSGAGTGFQRSLQVTFPNPGTDWTNMLGSPTAYYRACISDPAATNDVDCTPFW</sequence>
<organism evidence="2 3">
    <name type="scientific">Streptomyces exfoliatus</name>
    <name type="common">Streptomyces hydrogenans</name>
    <dbReference type="NCBI Taxonomy" id="1905"/>
    <lineage>
        <taxon>Bacteria</taxon>
        <taxon>Bacillati</taxon>
        <taxon>Actinomycetota</taxon>
        <taxon>Actinomycetes</taxon>
        <taxon>Kitasatosporales</taxon>
        <taxon>Streptomycetaceae</taxon>
        <taxon>Streptomyces</taxon>
    </lineage>
</organism>
<comment type="caution">
    <text evidence="2">The sequence shown here is derived from an EMBL/GenBank/DDBJ whole genome shotgun (WGS) entry which is preliminary data.</text>
</comment>
<keyword evidence="3" id="KW-1185">Reference proteome</keyword>
<protein>
    <submittedName>
        <fullName evidence="2">DUF2690 domain-containing protein</fullName>
    </submittedName>
</protein>
<evidence type="ECO:0000313" key="2">
    <source>
        <dbReference type="EMBL" id="MEU7296875.1"/>
    </source>
</evidence>
<evidence type="ECO:0000313" key="3">
    <source>
        <dbReference type="Proteomes" id="UP001551210"/>
    </source>
</evidence>
<proteinExistence type="predicted"/>
<gene>
    <name evidence="2" type="ORF">AB0A76_27355</name>
</gene>
<accession>A0ABV3D316</accession>
<feature type="chain" id="PRO_5047262068" evidence="1">
    <location>
        <begin position="30"/>
        <end position="151"/>
    </location>
</feature>
<dbReference type="InterPro" id="IPR021224">
    <property type="entry name" value="DUF2690"/>
</dbReference>
<feature type="signal peptide" evidence="1">
    <location>
        <begin position="1"/>
        <end position="29"/>
    </location>
</feature>
<dbReference type="Pfam" id="PF10901">
    <property type="entry name" value="DUF2690"/>
    <property type="match status" value="1"/>
</dbReference>
<name>A0ABV3D316_STREX</name>
<dbReference type="EMBL" id="JBEZAM010000051">
    <property type="protein sequence ID" value="MEU7296875.1"/>
    <property type="molecule type" value="Genomic_DNA"/>
</dbReference>
<reference evidence="2 3" key="1">
    <citation type="submission" date="2024-06" db="EMBL/GenBank/DDBJ databases">
        <title>The Natural Products Discovery Center: Release of the First 8490 Sequenced Strains for Exploring Actinobacteria Biosynthetic Diversity.</title>
        <authorList>
            <person name="Kalkreuter E."/>
            <person name="Kautsar S.A."/>
            <person name="Yang D."/>
            <person name="Bader C.D."/>
            <person name="Teijaro C.N."/>
            <person name="Fluegel L."/>
            <person name="Davis C.M."/>
            <person name="Simpson J.R."/>
            <person name="Lauterbach L."/>
            <person name="Steele A.D."/>
            <person name="Gui C."/>
            <person name="Meng S."/>
            <person name="Li G."/>
            <person name="Viehrig K."/>
            <person name="Ye F."/>
            <person name="Su P."/>
            <person name="Kiefer A.F."/>
            <person name="Nichols A."/>
            <person name="Cepeda A.J."/>
            <person name="Yan W."/>
            <person name="Fan B."/>
            <person name="Jiang Y."/>
            <person name="Adhikari A."/>
            <person name="Zheng C.-J."/>
            <person name="Schuster L."/>
            <person name="Cowan T.M."/>
            <person name="Smanski M.J."/>
            <person name="Chevrette M.G."/>
            <person name="De Carvalho L.P.S."/>
            <person name="Shen B."/>
        </authorList>
    </citation>
    <scope>NUCLEOTIDE SEQUENCE [LARGE SCALE GENOMIC DNA]</scope>
    <source>
        <strain evidence="2 3">NPDC045705</strain>
    </source>
</reference>